<dbReference type="EC" id="1.1.1.3" evidence="4 14"/>
<dbReference type="InterPro" id="IPR019811">
    <property type="entry name" value="HDH_CS"/>
</dbReference>
<evidence type="ECO:0000256" key="13">
    <source>
        <dbReference type="PIRSR" id="PIRSR000098-2"/>
    </source>
</evidence>
<evidence type="ECO:0000256" key="2">
    <source>
        <dbReference type="ARBA" id="ARBA00005062"/>
    </source>
</evidence>
<dbReference type="STRING" id="290054.SAMN02745114_00755"/>
<dbReference type="PROSITE" id="PS01042">
    <property type="entry name" value="HOMOSER_DHGENASE"/>
    <property type="match status" value="1"/>
</dbReference>
<feature type="binding site" evidence="13">
    <location>
        <begin position="6"/>
        <end position="13"/>
    </location>
    <ligand>
        <name>NADP(+)</name>
        <dbReference type="ChEBI" id="CHEBI:58349"/>
    </ligand>
</feature>
<dbReference type="PANTHER" id="PTHR43331:SF1">
    <property type="entry name" value="HOMOSERINE DEHYDROGENASE"/>
    <property type="match status" value="1"/>
</dbReference>
<evidence type="ECO:0000256" key="9">
    <source>
        <dbReference type="ARBA" id="ARBA00023053"/>
    </source>
</evidence>
<keyword evidence="19" id="KW-1185">Reference proteome</keyword>
<evidence type="ECO:0000259" key="17">
    <source>
        <dbReference type="Pfam" id="PF03447"/>
    </source>
</evidence>
<keyword evidence="7 14" id="KW-0791">Threonine biosynthesis</keyword>
<dbReference type="PIRSF" id="PIRSF000098">
    <property type="entry name" value="Homoser_dehydrog"/>
    <property type="match status" value="1"/>
</dbReference>
<proteinExistence type="inferred from homology"/>
<evidence type="ECO:0000256" key="15">
    <source>
        <dbReference type="RuleBase" id="RU004171"/>
    </source>
</evidence>
<dbReference type="InterPro" id="IPR036291">
    <property type="entry name" value="NAD(P)-bd_dom_sf"/>
</dbReference>
<dbReference type="SUPFAM" id="SSF55347">
    <property type="entry name" value="Glyceraldehyde-3-phosphate dehydrogenase-like, C-terminal domain"/>
    <property type="match status" value="1"/>
</dbReference>
<sequence>MKVAVMGYGTVGSGVVEVIETHEKSIKNRTAGEMLEVSHILDLRDFPDDPHADLFTKDFNDILNDPETKVVAETMGGVNPAFDFTMKLLEAGKSVVTSNKELVAQKGLELLKAAEKHGVNYLFEASVGGGIPIIRPMAQCLAANNIEGVAGILNGTTNFILTKMIEDGMTFEDALKLAQDNGYAEKDPTADIEGFDACRKVCILASLAFGKHVYPNQVRAEGITKITLEDVEYISSAHGVIKLLGQIKKIDDDKITAFVSPAVVFHGSQLASVNGVFNAILVRGDAVGDVCFYGAGAGKLPTASAVVADMVDCAVHVNRRKNFGWGPGSEDYVVDEKSALEMPFYVRAKATESEAVALFHNVKFLTRTGQPSDEVAFITDSMTENALDKKLAGVNVINKIKVTNY</sequence>
<feature type="active site" description="Proton donor" evidence="12">
    <location>
        <position position="200"/>
    </location>
</feature>
<dbReference type="Gene3D" id="3.30.360.10">
    <property type="entry name" value="Dihydrodipicolinate Reductase, domain 2"/>
    <property type="match status" value="1"/>
</dbReference>
<dbReference type="Gene3D" id="3.30.70.260">
    <property type="match status" value="1"/>
</dbReference>
<evidence type="ECO:0000256" key="11">
    <source>
        <dbReference type="ARBA" id="ARBA00048841"/>
    </source>
</evidence>
<keyword evidence="6 14" id="KW-0028">Amino-acid biosynthesis</keyword>
<dbReference type="InterPro" id="IPR016204">
    <property type="entry name" value="HDH"/>
</dbReference>
<evidence type="ECO:0000256" key="12">
    <source>
        <dbReference type="PIRSR" id="PIRSR000098-1"/>
    </source>
</evidence>
<evidence type="ECO:0000256" key="8">
    <source>
        <dbReference type="ARBA" id="ARBA00023002"/>
    </source>
</evidence>
<dbReference type="Gene3D" id="3.40.50.720">
    <property type="entry name" value="NAD(P)-binding Rossmann-like Domain"/>
    <property type="match status" value="1"/>
</dbReference>
<dbReference type="SUPFAM" id="SSF51735">
    <property type="entry name" value="NAD(P)-binding Rossmann-fold domains"/>
    <property type="match status" value="1"/>
</dbReference>
<keyword evidence="10 14" id="KW-0486">Methionine biosynthesis</keyword>
<comment type="pathway">
    <text evidence="2 14">Amino-acid biosynthesis; L-methionine biosynthesis via de novo pathway; L-homoserine from L-aspartate: step 3/3.</text>
</comment>
<keyword evidence="13 14" id="KW-0521">NADP</keyword>
<evidence type="ECO:0000256" key="10">
    <source>
        <dbReference type="ARBA" id="ARBA00023167"/>
    </source>
</evidence>
<evidence type="ECO:0000256" key="14">
    <source>
        <dbReference type="RuleBase" id="RU000579"/>
    </source>
</evidence>
<dbReference type="AlphaFoldDB" id="A0A1T4L4U1"/>
<evidence type="ECO:0000256" key="1">
    <source>
        <dbReference type="ARBA" id="ARBA00005056"/>
    </source>
</evidence>
<dbReference type="OrthoDB" id="9808167at2"/>
<dbReference type="UniPathway" id="UPA00050">
    <property type="reaction ID" value="UER00063"/>
</dbReference>
<comment type="similarity">
    <text evidence="3 15">Belongs to the homoserine dehydrogenase family.</text>
</comment>
<dbReference type="GO" id="GO:0009088">
    <property type="term" value="P:threonine biosynthetic process"/>
    <property type="evidence" value="ECO:0007669"/>
    <property type="project" value="UniProtKB-UniPathway"/>
</dbReference>
<comment type="catalytic activity">
    <reaction evidence="11">
        <text>L-homoserine + NADP(+) = L-aspartate 4-semialdehyde + NADPH + H(+)</text>
        <dbReference type="Rhea" id="RHEA:15761"/>
        <dbReference type="ChEBI" id="CHEBI:15378"/>
        <dbReference type="ChEBI" id="CHEBI:57476"/>
        <dbReference type="ChEBI" id="CHEBI:57783"/>
        <dbReference type="ChEBI" id="CHEBI:58349"/>
        <dbReference type="ChEBI" id="CHEBI:537519"/>
        <dbReference type="EC" id="1.1.1.3"/>
    </reaction>
    <physiologicalReaction direction="right-to-left" evidence="11">
        <dbReference type="Rhea" id="RHEA:15763"/>
    </physiologicalReaction>
</comment>
<feature type="domain" description="Homoserine dehydrogenase catalytic" evidence="16">
    <location>
        <begin position="132"/>
        <end position="311"/>
    </location>
</feature>
<dbReference type="EMBL" id="FUWW01000006">
    <property type="protein sequence ID" value="SJZ49587.1"/>
    <property type="molecule type" value="Genomic_DNA"/>
</dbReference>
<evidence type="ECO:0000256" key="7">
    <source>
        <dbReference type="ARBA" id="ARBA00022697"/>
    </source>
</evidence>
<evidence type="ECO:0000313" key="18">
    <source>
        <dbReference type="EMBL" id="SJZ49587.1"/>
    </source>
</evidence>
<evidence type="ECO:0000313" key="19">
    <source>
        <dbReference type="Proteomes" id="UP000190657"/>
    </source>
</evidence>
<name>A0A1T4L4U1_9FIRM</name>
<dbReference type="GO" id="GO:0050661">
    <property type="term" value="F:NADP binding"/>
    <property type="evidence" value="ECO:0007669"/>
    <property type="project" value="InterPro"/>
</dbReference>
<keyword evidence="8 14" id="KW-0560">Oxidoreductase</keyword>
<evidence type="ECO:0000256" key="4">
    <source>
        <dbReference type="ARBA" id="ARBA00013213"/>
    </source>
</evidence>
<evidence type="ECO:0000256" key="5">
    <source>
        <dbReference type="ARBA" id="ARBA00013376"/>
    </source>
</evidence>
<reference evidence="18 19" key="1">
    <citation type="submission" date="2017-02" db="EMBL/GenBank/DDBJ databases">
        <authorList>
            <person name="Peterson S.W."/>
        </authorList>
    </citation>
    <scope>NUCLEOTIDE SEQUENCE [LARGE SCALE GENOMIC DNA]</scope>
    <source>
        <strain evidence="18 19">ATCC 51222</strain>
    </source>
</reference>
<dbReference type="FunFam" id="3.30.360.10:FF:000005">
    <property type="entry name" value="Homoserine dehydrogenase"/>
    <property type="match status" value="1"/>
</dbReference>
<dbReference type="InterPro" id="IPR001342">
    <property type="entry name" value="HDH_cat"/>
</dbReference>
<comment type="pathway">
    <text evidence="1 14">Amino-acid biosynthesis; L-threonine biosynthesis; L-threonine from L-aspartate: step 3/5.</text>
</comment>
<dbReference type="PANTHER" id="PTHR43331">
    <property type="entry name" value="HOMOSERINE DEHYDROGENASE"/>
    <property type="match status" value="1"/>
</dbReference>
<dbReference type="Pfam" id="PF03447">
    <property type="entry name" value="NAD_binding_3"/>
    <property type="match status" value="1"/>
</dbReference>
<dbReference type="GO" id="GO:0004412">
    <property type="term" value="F:homoserine dehydrogenase activity"/>
    <property type="evidence" value="ECO:0007669"/>
    <property type="project" value="UniProtKB-EC"/>
</dbReference>
<evidence type="ECO:0000256" key="3">
    <source>
        <dbReference type="ARBA" id="ARBA00006753"/>
    </source>
</evidence>
<dbReference type="GO" id="GO:0009086">
    <property type="term" value="P:methionine biosynthetic process"/>
    <property type="evidence" value="ECO:0007669"/>
    <property type="project" value="UniProtKB-KW"/>
</dbReference>
<dbReference type="Pfam" id="PF00742">
    <property type="entry name" value="Homoserine_dh"/>
    <property type="match status" value="1"/>
</dbReference>
<feature type="binding site" evidence="13">
    <location>
        <position position="185"/>
    </location>
    <ligand>
        <name>L-homoserine</name>
        <dbReference type="ChEBI" id="CHEBI:57476"/>
    </ligand>
</feature>
<feature type="domain" description="Aspartate/homoserine dehydrogenase NAD-binding" evidence="17">
    <location>
        <begin position="7"/>
        <end position="124"/>
    </location>
</feature>
<evidence type="ECO:0000256" key="6">
    <source>
        <dbReference type="ARBA" id="ARBA00022605"/>
    </source>
</evidence>
<organism evidence="18 19">
    <name type="scientific">Eubacterium coprostanoligenes</name>
    <dbReference type="NCBI Taxonomy" id="290054"/>
    <lineage>
        <taxon>Bacteria</taxon>
        <taxon>Bacillati</taxon>
        <taxon>Bacillota</taxon>
        <taxon>Clostridia</taxon>
        <taxon>Eubacteriales</taxon>
        <taxon>Eubacteriaceae</taxon>
        <taxon>Eubacterium</taxon>
    </lineage>
</organism>
<dbReference type="UniPathway" id="UPA00051">
    <property type="reaction ID" value="UER00465"/>
</dbReference>
<protein>
    <recommendedName>
        <fullName evidence="5 14">Homoserine dehydrogenase</fullName>
        <ecNumber evidence="4 14">1.1.1.3</ecNumber>
    </recommendedName>
</protein>
<dbReference type="InterPro" id="IPR005106">
    <property type="entry name" value="Asp/hSer_DH_NAD-bd"/>
</dbReference>
<feature type="binding site" evidence="13">
    <location>
        <position position="100"/>
    </location>
    <ligand>
        <name>NADPH</name>
        <dbReference type="ChEBI" id="CHEBI:57783"/>
    </ligand>
</feature>
<dbReference type="Proteomes" id="UP000190657">
    <property type="component" value="Unassembled WGS sequence"/>
</dbReference>
<keyword evidence="9" id="KW-0915">Sodium</keyword>
<evidence type="ECO:0000259" key="16">
    <source>
        <dbReference type="Pfam" id="PF00742"/>
    </source>
</evidence>
<gene>
    <name evidence="18" type="ORF">SAMN02745114_00755</name>
</gene>
<accession>A0A1T4L4U1</accession>
<dbReference type="NCBIfam" id="NF004976">
    <property type="entry name" value="PRK06349.1"/>
    <property type="match status" value="1"/>
</dbReference>
<dbReference type="RefSeq" id="WP_078768241.1">
    <property type="nucleotide sequence ID" value="NZ_FUWW01000006.1"/>
</dbReference>